<dbReference type="OrthoDB" id="7576088at2"/>
<organism evidence="1 2">
    <name type="scientific">Sandaracinobacter neustonicus</name>
    <dbReference type="NCBI Taxonomy" id="1715348"/>
    <lineage>
        <taxon>Bacteria</taxon>
        <taxon>Pseudomonadati</taxon>
        <taxon>Pseudomonadota</taxon>
        <taxon>Alphaproteobacteria</taxon>
        <taxon>Sphingomonadales</taxon>
        <taxon>Sphingosinicellaceae</taxon>
        <taxon>Sandaracinobacter</taxon>
    </lineage>
</organism>
<name>A0A501XD98_9SPHN</name>
<dbReference type="RefSeq" id="WP_140929412.1">
    <property type="nucleotide sequence ID" value="NZ_VFSU01000034.1"/>
</dbReference>
<protein>
    <submittedName>
        <fullName evidence="1">Uncharacterized protein</fullName>
    </submittedName>
</protein>
<dbReference type="EMBL" id="VFSU01000034">
    <property type="protein sequence ID" value="TPE58560.1"/>
    <property type="molecule type" value="Genomic_DNA"/>
</dbReference>
<comment type="caution">
    <text evidence="1">The sequence shown here is derived from an EMBL/GenBank/DDBJ whole genome shotgun (WGS) entry which is preliminary data.</text>
</comment>
<evidence type="ECO:0000313" key="1">
    <source>
        <dbReference type="EMBL" id="TPE58560.1"/>
    </source>
</evidence>
<evidence type="ECO:0000313" key="2">
    <source>
        <dbReference type="Proteomes" id="UP000319897"/>
    </source>
</evidence>
<dbReference type="Proteomes" id="UP000319897">
    <property type="component" value="Unassembled WGS sequence"/>
</dbReference>
<keyword evidence="2" id="KW-1185">Reference proteome</keyword>
<accession>A0A501XD98</accession>
<gene>
    <name evidence="1" type="ORF">FJQ54_15985</name>
</gene>
<sequence length="106" mass="11673">MSPYAEVDPIIDVWAAATVKKLFTEWAGRPARFAYLPGLRPFECFQISINPPLGGHVAVLARSVDTDDESEFKQCWEGATETLSTMLDEATDQVRAWVNRSPATGG</sequence>
<dbReference type="AlphaFoldDB" id="A0A501XD98"/>
<proteinExistence type="predicted"/>
<reference evidence="1 2" key="1">
    <citation type="submission" date="2019-06" db="EMBL/GenBank/DDBJ databases">
        <authorList>
            <person name="Lee I."/>
            <person name="Jang G.I."/>
            <person name="Hwang C.Y."/>
        </authorList>
    </citation>
    <scope>NUCLEOTIDE SEQUENCE [LARGE SCALE GENOMIC DNA]</scope>
    <source>
        <strain evidence="1 2">PAMC 28131</strain>
    </source>
</reference>